<dbReference type="Gene3D" id="3.30.250.20">
    <property type="entry name" value="L1 transposable element, C-terminal domain"/>
    <property type="match status" value="1"/>
</dbReference>
<sequence>MTTMTSAAKTLEASAEDVGGQSRRNNIRLLGFPEGKRSLRILNSHYMLLYPIKLKVIYDGNTQFFEIPDKVWSWLDMMDPFCGCPGMMPGISGTHSGQKRTCRQQLAGQEESPRGGTGRVLICEDGTMAAAGD</sequence>
<protein>
    <submittedName>
        <fullName evidence="1">Uncharacterized protein</fullName>
    </submittedName>
</protein>
<evidence type="ECO:0000313" key="2">
    <source>
        <dbReference type="Proteomes" id="UP001066276"/>
    </source>
</evidence>
<dbReference type="Proteomes" id="UP001066276">
    <property type="component" value="Chromosome 3_1"/>
</dbReference>
<reference evidence="1" key="1">
    <citation type="journal article" date="2022" name="bioRxiv">
        <title>Sequencing and chromosome-scale assembly of the giantPleurodeles waltlgenome.</title>
        <authorList>
            <person name="Brown T."/>
            <person name="Elewa A."/>
            <person name="Iarovenko S."/>
            <person name="Subramanian E."/>
            <person name="Araus A.J."/>
            <person name="Petzold A."/>
            <person name="Susuki M."/>
            <person name="Suzuki K.-i.T."/>
            <person name="Hayashi T."/>
            <person name="Toyoda A."/>
            <person name="Oliveira C."/>
            <person name="Osipova E."/>
            <person name="Leigh N.D."/>
            <person name="Simon A."/>
            <person name="Yun M.H."/>
        </authorList>
    </citation>
    <scope>NUCLEOTIDE SEQUENCE</scope>
    <source>
        <strain evidence="1">20211129_DDA</strain>
        <tissue evidence="1">Liver</tissue>
    </source>
</reference>
<evidence type="ECO:0000313" key="1">
    <source>
        <dbReference type="EMBL" id="KAJ1184852.1"/>
    </source>
</evidence>
<dbReference type="AlphaFoldDB" id="A0AAV7U718"/>
<keyword evidence="2" id="KW-1185">Reference proteome</keyword>
<accession>A0AAV7U718</accession>
<dbReference type="EMBL" id="JANPWB010000005">
    <property type="protein sequence ID" value="KAJ1184852.1"/>
    <property type="molecule type" value="Genomic_DNA"/>
</dbReference>
<gene>
    <name evidence="1" type="ORF">NDU88_001649</name>
</gene>
<name>A0AAV7U718_PLEWA</name>
<comment type="caution">
    <text evidence="1">The sequence shown here is derived from an EMBL/GenBank/DDBJ whole genome shotgun (WGS) entry which is preliminary data.</text>
</comment>
<proteinExistence type="predicted"/>
<dbReference type="InterPro" id="IPR042566">
    <property type="entry name" value="L1_C"/>
</dbReference>
<organism evidence="1 2">
    <name type="scientific">Pleurodeles waltl</name>
    <name type="common">Iberian ribbed newt</name>
    <dbReference type="NCBI Taxonomy" id="8319"/>
    <lineage>
        <taxon>Eukaryota</taxon>
        <taxon>Metazoa</taxon>
        <taxon>Chordata</taxon>
        <taxon>Craniata</taxon>
        <taxon>Vertebrata</taxon>
        <taxon>Euteleostomi</taxon>
        <taxon>Amphibia</taxon>
        <taxon>Batrachia</taxon>
        <taxon>Caudata</taxon>
        <taxon>Salamandroidea</taxon>
        <taxon>Salamandridae</taxon>
        <taxon>Pleurodelinae</taxon>
        <taxon>Pleurodeles</taxon>
    </lineage>
</organism>